<reference evidence="1" key="1">
    <citation type="submission" date="2023-04" db="EMBL/GenBank/DDBJ databases">
        <title>Draft Genome sequencing of Naganishia species isolated from polar environments using Oxford Nanopore Technology.</title>
        <authorList>
            <person name="Leo P."/>
            <person name="Venkateswaran K."/>
        </authorList>
    </citation>
    <scope>NUCLEOTIDE SEQUENCE</scope>
    <source>
        <strain evidence="1">MNA-CCFEE 5423</strain>
    </source>
</reference>
<evidence type="ECO:0000313" key="1">
    <source>
        <dbReference type="EMBL" id="KAJ9094941.1"/>
    </source>
</evidence>
<protein>
    <submittedName>
        <fullName evidence="1">Uncharacterized protein</fullName>
    </submittedName>
</protein>
<dbReference type="Proteomes" id="UP001227268">
    <property type="component" value="Unassembled WGS sequence"/>
</dbReference>
<comment type="caution">
    <text evidence="1">The sequence shown here is derived from an EMBL/GenBank/DDBJ whole genome shotgun (WGS) entry which is preliminary data.</text>
</comment>
<gene>
    <name evidence="1" type="ORF">QFC21_005733</name>
</gene>
<proteinExistence type="predicted"/>
<accession>A0ACC2V789</accession>
<keyword evidence="2" id="KW-1185">Reference proteome</keyword>
<evidence type="ECO:0000313" key="2">
    <source>
        <dbReference type="Proteomes" id="UP001227268"/>
    </source>
</evidence>
<dbReference type="EMBL" id="JASBWT010000023">
    <property type="protein sequence ID" value="KAJ9094941.1"/>
    <property type="molecule type" value="Genomic_DNA"/>
</dbReference>
<name>A0ACC2V789_9TREE</name>
<organism evidence="1 2">
    <name type="scientific">Naganishia friedmannii</name>
    <dbReference type="NCBI Taxonomy" id="89922"/>
    <lineage>
        <taxon>Eukaryota</taxon>
        <taxon>Fungi</taxon>
        <taxon>Dikarya</taxon>
        <taxon>Basidiomycota</taxon>
        <taxon>Agaricomycotina</taxon>
        <taxon>Tremellomycetes</taxon>
        <taxon>Filobasidiales</taxon>
        <taxon>Filobasidiaceae</taxon>
        <taxon>Naganishia</taxon>
    </lineage>
</organism>
<sequence length="449" mass="50931">MPKNQSSDANDMQLEEKRTYDALIELVEEAKKHLDNLKTDPEPKRPDIPPGIPQSMLPILRKIEQQSQVVKNLLRVPVRPSGAKSKKVEEETKRKRDDPAEENMAVTRTMERQKMKDKLDELGTNLWNRTLLIHRVTKMAREVARQIHDDHSRKQTRQDALAQWDKLFAYTRNAAYSLIQVAGDDRRGVVRFVTRGLELATKTALALFAAGEHEESREVLSSAAELEDILVKKLQKGLDGLSEDQLFRQDCSKHVIEYYLARCIFEVGRDNETLAGTLMMKALSHCNATPNDVPPRSYQHIARKCHEIGSILLSRIDTQGQAAKDEKTGELAVAAAQWFKNGIQLVEAKDGEGEVAKMLAPFKSPLLEGLARASLLSLDKDPDALDRAQTITNDLMKNPDTVDRSKMQTFLMINVQILRRKNAPSPEIMKVMERLIDLQDWDDRDAVDK</sequence>